<dbReference type="Pfam" id="PF10708">
    <property type="entry name" value="DUF2510"/>
    <property type="match status" value="1"/>
</dbReference>
<dbReference type="EMBL" id="JAAXOY010000895">
    <property type="protein sequence ID" value="NKY41731.1"/>
    <property type="molecule type" value="Genomic_DNA"/>
</dbReference>
<dbReference type="InterPro" id="IPR018929">
    <property type="entry name" value="DUF2510"/>
</dbReference>
<gene>
    <name evidence="3" type="ORF">HGA02_20095</name>
</gene>
<evidence type="ECO:0000259" key="2">
    <source>
        <dbReference type="Pfam" id="PF10708"/>
    </source>
</evidence>
<feature type="region of interest" description="Disordered" evidence="1">
    <location>
        <begin position="32"/>
        <end position="63"/>
    </location>
</feature>
<evidence type="ECO:0000313" key="4">
    <source>
        <dbReference type="Proteomes" id="UP000777774"/>
    </source>
</evidence>
<evidence type="ECO:0000256" key="1">
    <source>
        <dbReference type="SAM" id="MobiDB-lite"/>
    </source>
</evidence>
<name>A0ABX1K5S2_9CELL</name>
<reference evidence="3 4" key="1">
    <citation type="submission" date="2020-04" db="EMBL/GenBank/DDBJ databases">
        <title>MicrobeNet Type strains.</title>
        <authorList>
            <person name="Nicholson A.C."/>
        </authorList>
    </citation>
    <scope>NUCLEOTIDE SEQUENCE [LARGE SCALE GENOMIC DNA]</scope>
    <source>
        <strain evidence="3 4">ATCC BAA-787</strain>
    </source>
</reference>
<dbReference type="RefSeq" id="WP_168681196.1">
    <property type="nucleotide sequence ID" value="NZ_JAAXOY010000895.1"/>
</dbReference>
<dbReference type="Proteomes" id="UP000777774">
    <property type="component" value="Unassembled WGS sequence"/>
</dbReference>
<sequence length="63" mass="7146">MARRRIPAGWYPDTRRRGQHRWFDGREWTEHTMPTAAVPGPPPPGPRPGRNRRGVVPAPPSVV</sequence>
<comment type="caution">
    <text evidence="3">The sequence shown here is derived from an EMBL/GenBank/DDBJ whole genome shotgun (WGS) entry which is preliminary data.</text>
</comment>
<organism evidence="3 4">
    <name type="scientific">Cellulomonas septica</name>
    <dbReference type="NCBI Taxonomy" id="285080"/>
    <lineage>
        <taxon>Bacteria</taxon>
        <taxon>Bacillati</taxon>
        <taxon>Actinomycetota</taxon>
        <taxon>Actinomycetes</taxon>
        <taxon>Micrococcales</taxon>
        <taxon>Cellulomonadaceae</taxon>
        <taxon>Cellulomonas</taxon>
    </lineage>
</organism>
<protein>
    <submittedName>
        <fullName evidence="3">DUF2510 domain-containing protein</fullName>
    </submittedName>
</protein>
<feature type="domain" description="DUF2510" evidence="2">
    <location>
        <begin position="8"/>
        <end position="39"/>
    </location>
</feature>
<accession>A0ABX1K5S2</accession>
<proteinExistence type="predicted"/>
<evidence type="ECO:0000313" key="3">
    <source>
        <dbReference type="EMBL" id="NKY41731.1"/>
    </source>
</evidence>
<keyword evidence="4" id="KW-1185">Reference proteome</keyword>